<gene>
    <name evidence="1" type="ORF">IEG06_14540</name>
</gene>
<reference evidence="1 2" key="1">
    <citation type="submission" date="2020-09" db="EMBL/GenBank/DDBJ databases">
        <title>Bacillus nautilus sp. nov., Chryseoglobus crepusculi sp. nov, and Psychrobacter noctis sp. nov., isolated from deep-sea sponges from the equatorial Atlantic.</title>
        <authorList>
            <person name="Stennett H.L."/>
            <person name="Williams S.E."/>
        </authorList>
    </citation>
    <scope>NUCLEOTIDE SEQUENCE [LARGE SCALE GENOMIC DNA]</scope>
    <source>
        <strain evidence="1 2">28M-24</strain>
    </source>
</reference>
<protein>
    <submittedName>
        <fullName evidence="1">Uncharacterized protein</fullName>
    </submittedName>
</protein>
<accession>A0ABR8LZX0</accession>
<organism evidence="1 2">
    <name type="scientific">Olleya marilimosa</name>
    <dbReference type="NCBI Taxonomy" id="272164"/>
    <lineage>
        <taxon>Bacteria</taxon>
        <taxon>Pseudomonadati</taxon>
        <taxon>Bacteroidota</taxon>
        <taxon>Flavobacteriia</taxon>
        <taxon>Flavobacteriales</taxon>
        <taxon>Flavobacteriaceae</taxon>
    </lineage>
</organism>
<sequence length="165" mass="19777">MTEREQKIYNYGILVGELGTIAEFNTKANQGFEFNLDRFPKSTDLKSGVSERIDYMSETFELIIIENDNAFKYFTEKLKAKWFFEYQNKDEPHLIDKGNSFNMFYSDYQQKYIVEFVDFLLQTLNPLKIYKIKFGTLKIHYPYEFNHYIFECEDADYHFALSVSD</sequence>
<keyword evidence="2" id="KW-1185">Reference proteome</keyword>
<evidence type="ECO:0000313" key="1">
    <source>
        <dbReference type="EMBL" id="MBD3864669.1"/>
    </source>
</evidence>
<comment type="caution">
    <text evidence="1">The sequence shown here is derived from an EMBL/GenBank/DDBJ whole genome shotgun (WGS) entry which is preliminary data.</text>
</comment>
<dbReference type="Proteomes" id="UP000627521">
    <property type="component" value="Unassembled WGS sequence"/>
</dbReference>
<name>A0ABR8LZX0_9FLAO</name>
<proteinExistence type="predicted"/>
<dbReference type="RefSeq" id="WP_116823944.1">
    <property type="nucleotide sequence ID" value="NZ_JACXXF010000009.1"/>
</dbReference>
<dbReference type="EMBL" id="JACXXH010000009">
    <property type="protein sequence ID" value="MBD3864669.1"/>
    <property type="molecule type" value="Genomic_DNA"/>
</dbReference>
<evidence type="ECO:0000313" key="2">
    <source>
        <dbReference type="Proteomes" id="UP000627521"/>
    </source>
</evidence>